<dbReference type="Proteomes" id="UP001066276">
    <property type="component" value="Chromosome 3_1"/>
</dbReference>
<evidence type="ECO:0000313" key="2">
    <source>
        <dbReference type="Proteomes" id="UP001066276"/>
    </source>
</evidence>
<sequence>MLAGGGMDVDVVQSRGDMLRPPMPCYGGPVSIDPPADMLRHAQGMESQGLGVENPPIPGKEIDPSKVPGCILHDQLDSILPTIKDSKETLDHKLAYCGLTTIS</sequence>
<gene>
    <name evidence="1" type="ORF">NDU88_001739</name>
</gene>
<comment type="caution">
    <text evidence="1">The sequence shown here is derived from an EMBL/GenBank/DDBJ whole genome shotgun (WGS) entry which is preliminary data.</text>
</comment>
<evidence type="ECO:0000313" key="1">
    <source>
        <dbReference type="EMBL" id="KAJ1184943.1"/>
    </source>
</evidence>
<proteinExistence type="predicted"/>
<reference evidence="1" key="1">
    <citation type="journal article" date="2022" name="bioRxiv">
        <title>Sequencing and chromosome-scale assembly of the giantPleurodeles waltlgenome.</title>
        <authorList>
            <person name="Brown T."/>
            <person name="Elewa A."/>
            <person name="Iarovenko S."/>
            <person name="Subramanian E."/>
            <person name="Araus A.J."/>
            <person name="Petzold A."/>
            <person name="Susuki M."/>
            <person name="Suzuki K.-i.T."/>
            <person name="Hayashi T."/>
            <person name="Toyoda A."/>
            <person name="Oliveira C."/>
            <person name="Osipova E."/>
            <person name="Leigh N.D."/>
            <person name="Simon A."/>
            <person name="Yun M.H."/>
        </authorList>
    </citation>
    <scope>NUCLEOTIDE SEQUENCE</scope>
    <source>
        <strain evidence="1">20211129_DDA</strain>
        <tissue evidence="1">Liver</tissue>
    </source>
</reference>
<protein>
    <submittedName>
        <fullName evidence="1">Uncharacterized protein</fullName>
    </submittedName>
</protein>
<accession>A0AAV7UB48</accession>
<organism evidence="1 2">
    <name type="scientific">Pleurodeles waltl</name>
    <name type="common">Iberian ribbed newt</name>
    <dbReference type="NCBI Taxonomy" id="8319"/>
    <lineage>
        <taxon>Eukaryota</taxon>
        <taxon>Metazoa</taxon>
        <taxon>Chordata</taxon>
        <taxon>Craniata</taxon>
        <taxon>Vertebrata</taxon>
        <taxon>Euteleostomi</taxon>
        <taxon>Amphibia</taxon>
        <taxon>Batrachia</taxon>
        <taxon>Caudata</taxon>
        <taxon>Salamandroidea</taxon>
        <taxon>Salamandridae</taxon>
        <taxon>Pleurodelinae</taxon>
        <taxon>Pleurodeles</taxon>
    </lineage>
</organism>
<dbReference type="EMBL" id="JANPWB010000005">
    <property type="protein sequence ID" value="KAJ1184943.1"/>
    <property type="molecule type" value="Genomic_DNA"/>
</dbReference>
<name>A0AAV7UB48_PLEWA</name>
<dbReference type="AlphaFoldDB" id="A0AAV7UB48"/>
<keyword evidence="2" id="KW-1185">Reference proteome</keyword>